<dbReference type="InterPro" id="IPR008979">
    <property type="entry name" value="Galactose-bd-like_sf"/>
</dbReference>
<feature type="region of interest" description="Disordered" evidence="8">
    <location>
        <begin position="380"/>
        <end position="417"/>
    </location>
</feature>
<dbReference type="GO" id="GO:0005509">
    <property type="term" value="F:calcium ion binding"/>
    <property type="evidence" value="ECO:0007669"/>
    <property type="project" value="InterPro"/>
</dbReference>
<keyword evidence="9" id="KW-0732">Signal</keyword>
<dbReference type="InterPro" id="IPR023827">
    <property type="entry name" value="Peptidase_S8_Asp-AS"/>
</dbReference>
<dbReference type="PANTHER" id="PTHR43806">
    <property type="entry name" value="PEPTIDASE S8"/>
    <property type="match status" value="1"/>
</dbReference>
<sequence>MGDVRASWSRRLGGLVFAAAAASSMMVVAALPAAAEGQVVGADRAGAIKDSYIVVMKDDAAPRSQAASSARTLTAEYGGQTRLVYGHALNGFAASMSAEQARKMAADPRVDYVQQDAVVRATDQPNPPSWGLDRIDQRDLPLDDNYAVNATAANVTAYVIDTGIRTTHATFGGRATWGTNTTGDGNDTDCNGHGTHVAGTIGGAEYGVAKGVQLVAVKVLNCAGSGSFAGVAAGIDWVTANAVKPAVANMSLGANGSDPATETAVRNSIASGVTYAIASGNSNSDACNFTPARVTEAITVNASDITDTRATFSNYGTCSDIFAPGVDITSSWNTGDTATNTISGTSMAAPHVAGASALWLADHPTDMPDTVQAALVANSTPDKIVNPGPGSPNRLLYTPSDGDPGAPLAGNPGAQTSSVNTADSVQLNVFGGTGPFTWAASGLPTGLAIDNSGLISGTPTTVGSFDVTATVTDSAGLSDDVAFGWTVLPPSTNCNAKTNKKVQAIADNSTVNSPIAIKCSGSGGFEATVEVHIQHTWIGDLVVDLVAPDGTAYNLHNRTGGSADNIDQTYTVDLSGELVKGTWNLRVSDLATADTGQLTSWTLDL</sequence>
<dbReference type="FunFam" id="3.40.50.200:FF:000014">
    <property type="entry name" value="Proteinase K"/>
    <property type="match status" value="1"/>
</dbReference>
<keyword evidence="3 6" id="KW-0378">Hydrolase</keyword>
<dbReference type="PRINTS" id="PR00723">
    <property type="entry name" value="SUBTILISIN"/>
</dbReference>
<dbReference type="EMBL" id="MSIF01000018">
    <property type="protein sequence ID" value="OLF06956.1"/>
    <property type="molecule type" value="Genomic_DNA"/>
</dbReference>
<dbReference type="InterPro" id="IPR000209">
    <property type="entry name" value="Peptidase_S8/S53_dom"/>
</dbReference>
<organism evidence="11 12">
    <name type="scientific">Actinophytocola xinjiangensis</name>
    <dbReference type="NCBI Taxonomy" id="485602"/>
    <lineage>
        <taxon>Bacteria</taxon>
        <taxon>Bacillati</taxon>
        <taxon>Actinomycetota</taxon>
        <taxon>Actinomycetes</taxon>
        <taxon>Pseudonocardiales</taxon>
        <taxon>Pseudonocardiaceae</taxon>
    </lineage>
</organism>
<evidence type="ECO:0000256" key="4">
    <source>
        <dbReference type="ARBA" id="ARBA00022825"/>
    </source>
</evidence>
<dbReference type="OrthoDB" id="9766923at2"/>
<evidence type="ECO:0000259" key="10">
    <source>
        <dbReference type="PROSITE" id="PS51829"/>
    </source>
</evidence>
<dbReference type="InterPro" id="IPR010259">
    <property type="entry name" value="S8pro/Inhibitor_I9"/>
</dbReference>
<feature type="active site" description="Charge relay system" evidence="5 6">
    <location>
        <position position="161"/>
    </location>
</feature>
<comment type="similarity">
    <text evidence="1 6 7">Belongs to the peptidase S8 family.</text>
</comment>
<evidence type="ECO:0000256" key="5">
    <source>
        <dbReference type="PIRSR" id="PIRSR615500-1"/>
    </source>
</evidence>
<dbReference type="InterPro" id="IPR037045">
    <property type="entry name" value="S8pro/Inhibitor_I9_sf"/>
</dbReference>
<feature type="chain" id="PRO_5039368509" evidence="9">
    <location>
        <begin position="30"/>
        <end position="605"/>
    </location>
</feature>
<evidence type="ECO:0000256" key="7">
    <source>
        <dbReference type="RuleBase" id="RU003355"/>
    </source>
</evidence>
<dbReference type="InterPro" id="IPR050131">
    <property type="entry name" value="Peptidase_S8_subtilisin-like"/>
</dbReference>
<evidence type="ECO:0000256" key="1">
    <source>
        <dbReference type="ARBA" id="ARBA00011073"/>
    </source>
</evidence>
<keyword evidence="4 6" id="KW-0720">Serine protease</keyword>
<dbReference type="InterPro" id="IPR036852">
    <property type="entry name" value="Peptidase_S8/S53_dom_sf"/>
</dbReference>
<dbReference type="SUPFAM" id="SSF54897">
    <property type="entry name" value="Protease propeptides/inhibitors"/>
    <property type="match status" value="1"/>
</dbReference>
<proteinExistence type="inferred from homology"/>
<dbReference type="InterPro" id="IPR015500">
    <property type="entry name" value="Peptidase_S8_subtilisin-rel"/>
</dbReference>
<evidence type="ECO:0000256" key="3">
    <source>
        <dbReference type="ARBA" id="ARBA00022801"/>
    </source>
</evidence>
<dbReference type="GO" id="GO:0005975">
    <property type="term" value="P:carbohydrate metabolic process"/>
    <property type="evidence" value="ECO:0007669"/>
    <property type="project" value="UniProtKB-ARBA"/>
</dbReference>
<feature type="signal peptide" evidence="9">
    <location>
        <begin position="1"/>
        <end position="29"/>
    </location>
</feature>
<dbReference type="Pfam" id="PF00082">
    <property type="entry name" value="Peptidase_S8"/>
    <property type="match status" value="1"/>
</dbReference>
<dbReference type="Pfam" id="PF05922">
    <property type="entry name" value="Inhibitor_I9"/>
    <property type="match status" value="1"/>
</dbReference>
<evidence type="ECO:0000256" key="6">
    <source>
        <dbReference type="PROSITE-ProRule" id="PRU01240"/>
    </source>
</evidence>
<dbReference type="InterPro" id="IPR002884">
    <property type="entry name" value="P_dom"/>
</dbReference>
<evidence type="ECO:0000256" key="2">
    <source>
        <dbReference type="ARBA" id="ARBA00022670"/>
    </source>
</evidence>
<dbReference type="GO" id="GO:0004252">
    <property type="term" value="F:serine-type endopeptidase activity"/>
    <property type="evidence" value="ECO:0007669"/>
    <property type="project" value="UniProtKB-UniRule"/>
</dbReference>
<feature type="domain" description="P/Homo B" evidence="10">
    <location>
        <begin position="488"/>
        <end position="605"/>
    </location>
</feature>
<dbReference type="SUPFAM" id="SSF52743">
    <property type="entry name" value="Subtilisin-like"/>
    <property type="match status" value="1"/>
</dbReference>
<feature type="active site" description="Charge relay system" evidence="5 6">
    <location>
        <position position="346"/>
    </location>
</feature>
<dbReference type="PROSITE" id="PS00136">
    <property type="entry name" value="SUBTILASE_ASP"/>
    <property type="match status" value="1"/>
</dbReference>
<dbReference type="Pfam" id="PF05345">
    <property type="entry name" value="He_PIG"/>
    <property type="match status" value="1"/>
</dbReference>
<dbReference type="InterPro" id="IPR023828">
    <property type="entry name" value="Peptidase_S8_Ser-AS"/>
</dbReference>
<comment type="caution">
    <text evidence="11">The sequence shown here is derived from an EMBL/GenBank/DDBJ whole genome shotgun (WGS) entry which is preliminary data.</text>
</comment>
<dbReference type="GO" id="GO:0016020">
    <property type="term" value="C:membrane"/>
    <property type="evidence" value="ECO:0007669"/>
    <property type="project" value="InterPro"/>
</dbReference>
<dbReference type="PROSITE" id="PS00137">
    <property type="entry name" value="SUBTILASE_HIS"/>
    <property type="match status" value="1"/>
</dbReference>
<dbReference type="Gene3D" id="3.40.50.200">
    <property type="entry name" value="Peptidase S8/S53 domain"/>
    <property type="match status" value="1"/>
</dbReference>
<dbReference type="CDD" id="cd04077">
    <property type="entry name" value="Peptidases_S8_PCSK9_ProteinaseK_like"/>
    <property type="match status" value="1"/>
</dbReference>
<reference evidence="11 12" key="1">
    <citation type="submission" date="2016-12" db="EMBL/GenBank/DDBJ databases">
        <title>The draft genome sequence of Actinophytocola xinjiangensis.</title>
        <authorList>
            <person name="Wang W."/>
            <person name="Yuan L."/>
        </authorList>
    </citation>
    <scope>NUCLEOTIDE SEQUENCE [LARGE SCALE GENOMIC DNA]</scope>
    <source>
        <strain evidence="11 12">CGMCC 4.4663</strain>
    </source>
</reference>
<dbReference type="GO" id="GO:0005615">
    <property type="term" value="C:extracellular space"/>
    <property type="evidence" value="ECO:0007669"/>
    <property type="project" value="TreeGrafter"/>
</dbReference>
<dbReference type="PANTHER" id="PTHR43806:SF11">
    <property type="entry name" value="CEREVISIN-RELATED"/>
    <property type="match status" value="1"/>
</dbReference>
<evidence type="ECO:0000256" key="9">
    <source>
        <dbReference type="SAM" id="SignalP"/>
    </source>
</evidence>
<keyword evidence="2 6" id="KW-0645">Protease</keyword>
<gene>
    <name evidence="11" type="ORF">BLA60_29275</name>
</gene>
<dbReference type="InterPro" id="IPR034193">
    <property type="entry name" value="PCSK9_ProteinaseK-like"/>
</dbReference>
<feature type="active site" description="Charge relay system" evidence="5 6">
    <location>
        <position position="193"/>
    </location>
</feature>
<dbReference type="Gene3D" id="3.30.70.80">
    <property type="entry name" value="Peptidase S8 propeptide/proteinase inhibitor I9"/>
    <property type="match status" value="1"/>
</dbReference>
<dbReference type="AlphaFoldDB" id="A0A7Z0WK85"/>
<protein>
    <submittedName>
        <fullName evidence="11">Peptidase S8/S53 subtilisin kexin sedolisin</fullName>
    </submittedName>
</protein>
<dbReference type="PROSITE" id="PS00138">
    <property type="entry name" value="SUBTILASE_SER"/>
    <property type="match status" value="1"/>
</dbReference>
<dbReference type="InterPro" id="IPR022398">
    <property type="entry name" value="Peptidase_S8_His-AS"/>
</dbReference>
<keyword evidence="12" id="KW-1185">Reference proteome</keyword>
<accession>A0A7Z0WK85</accession>
<evidence type="ECO:0000256" key="8">
    <source>
        <dbReference type="SAM" id="MobiDB-lite"/>
    </source>
</evidence>
<dbReference type="PROSITE" id="PS51829">
    <property type="entry name" value="P_HOMO_B"/>
    <property type="match status" value="1"/>
</dbReference>
<evidence type="ECO:0000313" key="12">
    <source>
        <dbReference type="Proteomes" id="UP000185696"/>
    </source>
</evidence>
<dbReference type="Proteomes" id="UP000185696">
    <property type="component" value="Unassembled WGS sequence"/>
</dbReference>
<dbReference type="InterPro" id="IPR013783">
    <property type="entry name" value="Ig-like_fold"/>
</dbReference>
<dbReference type="Gene3D" id="2.60.40.10">
    <property type="entry name" value="Immunoglobulins"/>
    <property type="match status" value="1"/>
</dbReference>
<dbReference type="Gene3D" id="2.60.120.260">
    <property type="entry name" value="Galactose-binding domain-like"/>
    <property type="match status" value="1"/>
</dbReference>
<dbReference type="SUPFAM" id="SSF49313">
    <property type="entry name" value="Cadherin-like"/>
    <property type="match status" value="1"/>
</dbReference>
<dbReference type="InterPro" id="IPR015919">
    <property type="entry name" value="Cadherin-like_sf"/>
</dbReference>
<dbReference type="PROSITE" id="PS51892">
    <property type="entry name" value="SUBTILASE"/>
    <property type="match status" value="1"/>
</dbReference>
<evidence type="ECO:0000313" key="11">
    <source>
        <dbReference type="EMBL" id="OLF06956.1"/>
    </source>
</evidence>
<dbReference type="Pfam" id="PF01483">
    <property type="entry name" value="P_proprotein"/>
    <property type="match status" value="1"/>
</dbReference>
<name>A0A7Z0WK85_9PSEU</name>
<dbReference type="GO" id="GO:0006508">
    <property type="term" value="P:proteolysis"/>
    <property type="evidence" value="ECO:0007669"/>
    <property type="project" value="UniProtKB-KW"/>
</dbReference>
<dbReference type="SUPFAM" id="SSF49785">
    <property type="entry name" value="Galactose-binding domain-like"/>
    <property type="match status" value="1"/>
</dbReference>